<evidence type="ECO:0000256" key="4">
    <source>
        <dbReference type="ARBA" id="ARBA00022840"/>
    </source>
</evidence>
<keyword evidence="2" id="KW-0378">Hydrolase</keyword>
<dbReference type="PROSITE" id="PS51192">
    <property type="entry name" value="HELICASE_ATP_BIND_1"/>
    <property type="match status" value="1"/>
</dbReference>
<dbReference type="PROSITE" id="PS51194">
    <property type="entry name" value="HELICASE_CTER"/>
    <property type="match status" value="1"/>
</dbReference>
<keyword evidence="4" id="KW-0067">ATP-binding</keyword>
<accession>A0A3L7DWT3</accession>
<dbReference type="GO" id="GO:0003677">
    <property type="term" value="F:DNA binding"/>
    <property type="evidence" value="ECO:0007669"/>
    <property type="project" value="InterPro"/>
</dbReference>
<evidence type="ECO:0000259" key="5">
    <source>
        <dbReference type="PROSITE" id="PS51192"/>
    </source>
</evidence>
<dbReference type="Proteomes" id="UP000265509">
    <property type="component" value="Unassembled WGS sequence"/>
</dbReference>
<evidence type="ECO:0000256" key="2">
    <source>
        <dbReference type="ARBA" id="ARBA00022801"/>
    </source>
</evidence>
<organism evidence="7 8">
    <name type="scientific">Seongchinamella sediminis</name>
    <dbReference type="NCBI Taxonomy" id="2283635"/>
    <lineage>
        <taxon>Bacteria</taxon>
        <taxon>Pseudomonadati</taxon>
        <taxon>Pseudomonadota</taxon>
        <taxon>Gammaproteobacteria</taxon>
        <taxon>Cellvibrionales</taxon>
        <taxon>Halieaceae</taxon>
        <taxon>Seongchinamella</taxon>
    </lineage>
</organism>
<dbReference type="InterPro" id="IPR001650">
    <property type="entry name" value="Helicase_C-like"/>
</dbReference>
<dbReference type="RefSeq" id="WP_117957518.1">
    <property type="nucleotide sequence ID" value="NZ_QRAN01000036.1"/>
</dbReference>
<reference evidence="7 8" key="1">
    <citation type="submission" date="2018-07" db="EMBL/GenBank/DDBJ databases">
        <title>Halioglobus sp. genome submission.</title>
        <authorList>
            <person name="Ye M.-Q."/>
            <person name="Du Z.-J."/>
        </authorList>
    </citation>
    <scope>NUCLEOTIDE SEQUENCE [LARGE SCALE GENOMIC DNA]</scope>
    <source>
        <strain evidence="7 8">U0301</strain>
    </source>
</reference>
<dbReference type="EMBL" id="QRAN01000036">
    <property type="protein sequence ID" value="RLQ20252.1"/>
    <property type="molecule type" value="Genomic_DNA"/>
</dbReference>
<dbReference type="Gene3D" id="3.40.50.300">
    <property type="entry name" value="P-loop containing nucleotide triphosphate hydrolases"/>
    <property type="match status" value="2"/>
</dbReference>
<sequence length="679" mass="75728">MSLSDLDLPISVTTGYTNPVESLFVPLLQNCREFDVAVGYFTSGWLRDTAPGIAEFAINGGKSRWVVSPELQPEDVTSMLDGVSQEEVQEYAERKLSDVIAQLQEDTRKELCALIACKIIQFRIAIPRSGPGLFHAKIAIARDGTGDKIGCSGSYNFTSAASSNWEHIDVFKSWAGDGAVRVSLLEERFEALWTASDPKYQVFTPSIAFLEKIRDSANSAVDRYKHLTESNELEENTEITLRPYQQTAIDKWGSNNGRGTYVMATGSGKTITALATINRLVERIVATQGGMLTVVIVVPLKHLLDQWYDEAREFGFSPIRCYESSVLWVSRLSAQLGAVSAVGNGAIIALVTNATLTSEHFQKFMSNVTGNFLFVADEAHNLGAKTYLDALPKNANFRLALSATPQRYNDDFGTEALFEYFGEPVIEFTLKDAIDSGFLCNYIYIPTICELTESEYEEYLELSQLIKEESKKSKEAGERTREHDRLLGKRADLISGVESKLTTLENQLREQRAKGEVTHTLVYCGSRKGADDRRHIERTIELIGTKFDIKARKFTAAESMDDRRQMLKLFGSGELGLIAAIKCLDEGVDVPATKVAYILASTTNPREYIQRRGRVLRKYPGKELAVIYDYLVTPPDEAATESDLVERELERAWEFAELAVNRGDCAPLLDSVAREYRIS</sequence>
<dbReference type="GO" id="GO:0005524">
    <property type="term" value="F:ATP binding"/>
    <property type="evidence" value="ECO:0007669"/>
    <property type="project" value="UniProtKB-KW"/>
</dbReference>
<dbReference type="AlphaFoldDB" id="A0A3L7DWT3"/>
<dbReference type="InterPro" id="IPR050615">
    <property type="entry name" value="ATP-dep_DNA_Helicase"/>
</dbReference>
<dbReference type="SUPFAM" id="SSF52540">
    <property type="entry name" value="P-loop containing nucleoside triphosphate hydrolases"/>
    <property type="match status" value="1"/>
</dbReference>
<proteinExistence type="predicted"/>
<dbReference type="SMART" id="SM00490">
    <property type="entry name" value="HELICc"/>
    <property type="match status" value="1"/>
</dbReference>
<name>A0A3L7DWT3_9GAMM</name>
<dbReference type="Pfam" id="PF00271">
    <property type="entry name" value="Helicase_C"/>
    <property type="match status" value="1"/>
</dbReference>
<dbReference type="OrthoDB" id="9804086at2"/>
<dbReference type="Pfam" id="PF04851">
    <property type="entry name" value="ResIII"/>
    <property type="match status" value="1"/>
</dbReference>
<evidence type="ECO:0000313" key="7">
    <source>
        <dbReference type="EMBL" id="RLQ20252.1"/>
    </source>
</evidence>
<protein>
    <submittedName>
        <fullName evidence="7">DEAD/DEAH box helicase</fullName>
    </submittedName>
</protein>
<dbReference type="CDD" id="cd17926">
    <property type="entry name" value="DEXHc_RE"/>
    <property type="match status" value="1"/>
</dbReference>
<dbReference type="GO" id="GO:0016787">
    <property type="term" value="F:hydrolase activity"/>
    <property type="evidence" value="ECO:0007669"/>
    <property type="project" value="UniProtKB-KW"/>
</dbReference>
<dbReference type="PANTHER" id="PTHR11274">
    <property type="entry name" value="RAD25/XP-B DNA REPAIR HELICASE"/>
    <property type="match status" value="1"/>
</dbReference>
<gene>
    <name evidence="7" type="ORF">DWB85_18595</name>
</gene>
<dbReference type="CDD" id="cd09179">
    <property type="entry name" value="PLDc_N_DEXD_a"/>
    <property type="match status" value="1"/>
</dbReference>
<keyword evidence="8" id="KW-1185">Reference proteome</keyword>
<comment type="caution">
    <text evidence="7">The sequence shown here is derived from an EMBL/GenBank/DDBJ whole genome shotgun (WGS) entry which is preliminary data.</text>
</comment>
<dbReference type="InterPro" id="IPR027417">
    <property type="entry name" value="P-loop_NTPase"/>
</dbReference>
<keyword evidence="1" id="KW-0547">Nucleotide-binding</keyword>
<dbReference type="GO" id="GO:0004386">
    <property type="term" value="F:helicase activity"/>
    <property type="evidence" value="ECO:0007669"/>
    <property type="project" value="UniProtKB-KW"/>
</dbReference>
<evidence type="ECO:0000256" key="1">
    <source>
        <dbReference type="ARBA" id="ARBA00022741"/>
    </source>
</evidence>
<evidence type="ECO:0000313" key="8">
    <source>
        <dbReference type="Proteomes" id="UP000265509"/>
    </source>
</evidence>
<dbReference type="SMART" id="SM00487">
    <property type="entry name" value="DEXDc"/>
    <property type="match status" value="1"/>
</dbReference>
<feature type="domain" description="Helicase ATP-binding" evidence="5">
    <location>
        <begin position="250"/>
        <end position="423"/>
    </location>
</feature>
<dbReference type="InterPro" id="IPR006935">
    <property type="entry name" value="Helicase/UvrB_N"/>
</dbReference>
<evidence type="ECO:0000256" key="3">
    <source>
        <dbReference type="ARBA" id="ARBA00022806"/>
    </source>
</evidence>
<dbReference type="InterPro" id="IPR014001">
    <property type="entry name" value="Helicase_ATP-bd"/>
</dbReference>
<dbReference type="Gene3D" id="3.30.870.10">
    <property type="entry name" value="Endonuclease Chain A"/>
    <property type="match status" value="1"/>
</dbReference>
<feature type="domain" description="Helicase C-terminal" evidence="6">
    <location>
        <begin position="496"/>
        <end position="664"/>
    </location>
</feature>
<evidence type="ECO:0000259" key="6">
    <source>
        <dbReference type="PROSITE" id="PS51194"/>
    </source>
</evidence>
<keyword evidence="3 7" id="KW-0347">Helicase</keyword>
<dbReference type="PANTHER" id="PTHR11274:SF0">
    <property type="entry name" value="GENERAL TRANSCRIPTION AND DNA REPAIR FACTOR IIH HELICASE SUBUNIT XPB"/>
    <property type="match status" value="1"/>
</dbReference>